<reference evidence="5" key="1">
    <citation type="submission" date="2015-07" db="EMBL/GenBank/DDBJ databases">
        <authorList>
            <person name="Rodrigo-Torres Lidia"/>
            <person name="Arahal R.David."/>
        </authorList>
    </citation>
    <scope>NUCLEOTIDE SEQUENCE [LARGE SCALE GENOMIC DNA]</scope>
    <source>
        <strain evidence="5">CECT 5096</strain>
    </source>
</reference>
<evidence type="ECO:0000313" key="4">
    <source>
        <dbReference type="EMBL" id="CTQ76541.1"/>
    </source>
</evidence>
<keyword evidence="2" id="KW-0012">Acyltransferase</keyword>
<dbReference type="Pfam" id="PF00583">
    <property type="entry name" value="Acetyltransf_1"/>
    <property type="match status" value="1"/>
</dbReference>
<dbReference type="AlphaFoldDB" id="A0A0M6ZAB5"/>
<dbReference type="InterPro" id="IPR015797">
    <property type="entry name" value="NUDIX_hydrolase-like_dom_sf"/>
</dbReference>
<sequence>MPLKLRSATPADALDLTGILHRAKASWGYPEAKMTEFMEAWSIHETTIRALEMTVAEQDGIPLAFSGVTKEGEDTLLVDFLFVDPEAQGKGIGNLLLKRAEDFARQKKLSRLSLESDFHAGAFYEKHGFRTMATRPSEMSPGKDIPLMEKVLPPCVHRVSKIDLTISDRPWRFETENSAEIAEHFKEAQKRIALLWNGRTLKLTGYEFQNGIFSGHCSESSYAAHLAWRDWGAPDASAFNLFGSAIIRSSDGALLYGVMGGHTATAGMICPPGGNLDLNDITPDGRVDVISAIDRELEEETGLTGETLTRAELLAAFDGPRISIAQVFDCTERADDLCQHMIEHSMASEEQELADIRIIRSRTDLEDPAIVPFAREIAEYLLPQ</sequence>
<evidence type="ECO:0000259" key="3">
    <source>
        <dbReference type="PROSITE" id="PS51186"/>
    </source>
</evidence>
<dbReference type="InterPro" id="IPR050832">
    <property type="entry name" value="Bact_Acetyltransf"/>
</dbReference>
<dbReference type="RefSeq" id="WP_055117219.1">
    <property type="nucleotide sequence ID" value="NZ_CXWA01000004.1"/>
</dbReference>
<dbReference type="CDD" id="cd04301">
    <property type="entry name" value="NAT_SF"/>
    <property type="match status" value="1"/>
</dbReference>
<evidence type="ECO:0000256" key="2">
    <source>
        <dbReference type="ARBA" id="ARBA00023315"/>
    </source>
</evidence>
<dbReference type="PROSITE" id="PS51186">
    <property type="entry name" value="GNAT"/>
    <property type="match status" value="1"/>
</dbReference>
<gene>
    <name evidence="4" type="ORF">LA5096_04785</name>
</gene>
<evidence type="ECO:0000256" key="1">
    <source>
        <dbReference type="ARBA" id="ARBA00022679"/>
    </source>
</evidence>
<dbReference type="InterPro" id="IPR016181">
    <property type="entry name" value="Acyl_CoA_acyltransferase"/>
</dbReference>
<protein>
    <submittedName>
        <fullName evidence="4">Putative acetyltransferase</fullName>
    </submittedName>
</protein>
<keyword evidence="5" id="KW-1185">Reference proteome</keyword>
<evidence type="ECO:0000313" key="5">
    <source>
        <dbReference type="Proteomes" id="UP000049983"/>
    </source>
</evidence>
<dbReference type="STRING" id="311410.LA5095_03503"/>
<dbReference type="Gene3D" id="3.40.630.30">
    <property type="match status" value="1"/>
</dbReference>
<dbReference type="OrthoDB" id="9806849at2"/>
<dbReference type="SUPFAM" id="SSF55729">
    <property type="entry name" value="Acyl-CoA N-acyltransferases (Nat)"/>
    <property type="match status" value="1"/>
</dbReference>
<accession>A0A0M6ZAB5</accession>
<name>A0A0M6ZAB5_9HYPH</name>
<dbReference type="GO" id="GO:0016747">
    <property type="term" value="F:acyltransferase activity, transferring groups other than amino-acyl groups"/>
    <property type="evidence" value="ECO:0007669"/>
    <property type="project" value="InterPro"/>
</dbReference>
<organism evidence="4 5">
    <name type="scientific">Roseibium album</name>
    <dbReference type="NCBI Taxonomy" id="311410"/>
    <lineage>
        <taxon>Bacteria</taxon>
        <taxon>Pseudomonadati</taxon>
        <taxon>Pseudomonadota</taxon>
        <taxon>Alphaproteobacteria</taxon>
        <taxon>Hyphomicrobiales</taxon>
        <taxon>Stappiaceae</taxon>
        <taxon>Roseibium</taxon>
    </lineage>
</organism>
<dbReference type="PANTHER" id="PTHR43877:SF2">
    <property type="entry name" value="AMINOALKYLPHOSPHONATE N-ACETYLTRANSFERASE-RELATED"/>
    <property type="match status" value="1"/>
</dbReference>
<dbReference type="Gene3D" id="3.90.79.10">
    <property type="entry name" value="Nucleoside Triphosphate Pyrophosphohydrolase"/>
    <property type="match status" value="1"/>
</dbReference>
<dbReference type="GeneID" id="97672066"/>
<dbReference type="EMBL" id="CXWC01000013">
    <property type="protein sequence ID" value="CTQ76541.1"/>
    <property type="molecule type" value="Genomic_DNA"/>
</dbReference>
<dbReference type="Proteomes" id="UP000049983">
    <property type="component" value="Unassembled WGS sequence"/>
</dbReference>
<dbReference type="SUPFAM" id="SSF55811">
    <property type="entry name" value="Nudix"/>
    <property type="match status" value="1"/>
</dbReference>
<dbReference type="PANTHER" id="PTHR43877">
    <property type="entry name" value="AMINOALKYLPHOSPHONATE N-ACETYLTRANSFERASE-RELATED-RELATED"/>
    <property type="match status" value="1"/>
</dbReference>
<proteinExistence type="predicted"/>
<feature type="domain" description="N-acetyltransferase" evidence="3">
    <location>
        <begin position="3"/>
        <end position="153"/>
    </location>
</feature>
<dbReference type="InterPro" id="IPR000182">
    <property type="entry name" value="GNAT_dom"/>
</dbReference>
<keyword evidence="1 4" id="KW-0808">Transferase</keyword>